<reference evidence="6" key="3">
    <citation type="submission" date="2012-09" db="EMBL/GenBank/DDBJ databases">
        <authorList>
            <consortium name="VectorBase"/>
        </authorList>
    </citation>
    <scope>NUCLEOTIDE SEQUENCE</scope>
    <source>
        <strain evidence="6">Liverpool</strain>
    </source>
</reference>
<evidence type="ECO:0000256" key="3">
    <source>
        <dbReference type="ARBA" id="ARBA00048679"/>
    </source>
</evidence>
<sequence>MSAANQTIIADIQSLTGDELAEQYRRLADAYRTLKRSHEEELQASYELRRNYQTASESVAYMTAELESIDSVHKDELAKLKEKYVLTLTGLKDSNADLKQYNSTLEATIDDLQKQTSQLKEKIEELEATGGNSESVTGNSTLTSEKEAYLERENEEFKQVITELQEKNDSIMLKLVSSESKVESLSEKIECVEDNLSSKKQELDELRTLLDSTQEENMRLNSEIAALRSAPQDANKKGNSLFAEVDDQRQKMIEMLQNQRKRYNEMKKLYGESQFQIRRLTRENEELCNEIKACSEMFTKADNTFRDETSRQISSLGKDVQQLRDQLAATERRLLEKTNDINWVDPFVSFYRNESGNLKTALFQSQMAKRLVDEICWEAQRDLAKWRFEALKSRYIIINRESLLEEHGIAYEPLDAIQVGIHIDEATVARAKPHVGFTPGVIESTQEVCHDIDPLGDLEQDLNTLSLGEVNQPPALLPPPQPPVLLTKPPSKPAPEKVETITPLATPLVTPIQSPKSEQKDSKHSLNAPFYRDIVYIPKNAPLTDSLKKKHFAEMLEKTTKSAEAFKTTSATKARADEEKENVQQVQQQQSGQQQDSSQSKAWGWISEKRTKNNIVVRRFKFPERKVPVDGQKDA</sequence>
<dbReference type="EMBL" id="CH477257">
    <property type="protein sequence ID" value="EAT45821.1"/>
    <property type="molecule type" value="Genomic_DNA"/>
</dbReference>
<evidence type="ECO:0000256" key="4">
    <source>
        <dbReference type="SAM" id="Coils"/>
    </source>
</evidence>
<dbReference type="GO" id="GO:0005737">
    <property type="term" value="C:cytoplasm"/>
    <property type="evidence" value="ECO:0007669"/>
    <property type="project" value="TreeGrafter"/>
</dbReference>
<dbReference type="VEuPathDB" id="VectorBase:AAEL002921"/>
<feature type="coiled-coil region" evidence="4">
    <location>
        <begin position="95"/>
        <end position="340"/>
    </location>
</feature>
<reference evidence="6" key="2">
    <citation type="journal article" date="2007" name="Science">
        <title>Genome sequence of Aedes aegypti, a major arbovirus vector.</title>
        <authorList>
            <person name="Nene V."/>
            <person name="Wortman J.R."/>
            <person name="Lawson D."/>
            <person name="Haas B."/>
            <person name="Kodira C."/>
            <person name="Tu Z.J."/>
            <person name="Loftus B."/>
            <person name="Xi Z."/>
            <person name="Megy K."/>
            <person name="Grabherr M."/>
            <person name="Ren Q."/>
            <person name="Zdobnov E.M."/>
            <person name="Lobo N.F."/>
            <person name="Campbell K.S."/>
            <person name="Brown S.E."/>
            <person name="Bonaldo M.F."/>
            <person name="Zhu J."/>
            <person name="Sinkins S.P."/>
            <person name="Hogenkamp D.G."/>
            <person name="Amedeo P."/>
            <person name="Arensburger P."/>
            <person name="Atkinson P.W."/>
            <person name="Bidwell S."/>
            <person name="Biedler J."/>
            <person name="Birney E."/>
            <person name="Bruggner R.V."/>
            <person name="Costas J."/>
            <person name="Coy M.R."/>
            <person name="Crabtree J."/>
            <person name="Crawford M."/>
            <person name="Debruyn B."/>
            <person name="Decaprio D."/>
            <person name="Eiglmeier K."/>
            <person name="Eisenstadt E."/>
            <person name="El-Dorry H."/>
            <person name="Gelbart W.M."/>
            <person name="Gomes S.L."/>
            <person name="Hammond M."/>
            <person name="Hannick L.I."/>
            <person name="Hogan J.R."/>
            <person name="Holmes M.H."/>
            <person name="Jaffe D."/>
            <person name="Johnston J.S."/>
            <person name="Kennedy R.C."/>
            <person name="Koo H."/>
            <person name="Kravitz S."/>
            <person name="Kriventseva E.V."/>
            <person name="Kulp D."/>
            <person name="Labutti K."/>
            <person name="Lee E."/>
            <person name="Li S."/>
            <person name="Lovin D.D."/>
            <person name="Mao C."/>
            <person name="Mauceli E."/>
            <person name="Menck C.F."/>
            <person name="Miller J.R."/>
            <person name="Montgomery P."/>
            <person name="Mori A."/>
            <person name="Nascimento A.L."/>
            <person name="Naveira H.F."/>
            <person name="Nusbaum C."/>
            <person name="O'leary S."/>
            <person name="Orvis J."/>
            <person name="Pertea M."/>
            <person name="Quesneville H."/>
            <person name="Reidenbach K.R."/>
            <person name="Rogers Y.H."/>
            <person name="Roth C.W."/>
            <person name="Schneider J.R."/>
            <person name="Schatz M."/>
            <person name="Shumway M."/>
            <person name="Stanke M."/>
            <person name="Stinson E.O."/>
            <person name="Tubio J.M."/>
            <person name="Vanzee J.P."/>
            <person name="Verjovski-Almeida S."/>
            <person name="Werner D."/>
            <person name="White O."/>
            <person name="Wyder S."/>
            <person name="Zeng Q."/>
            <person name="Zhao Q."/>
            <person name="Zhao Y."/>
            <person name="Hill C.A."/>
            <person name="Raikhel A.S."/>
            <person name="Soares M.B."/>
            <person name="Knudson D.L."/>
            <person name="Lee N.H."/>
            <person name="Galagan J."/>
            <person name="Salzberg S.L."/>
            <person name="Paulsen I.T."/>
            <person name="Dimopoulos G."/>
            <person name="Collins F.H."/>
            <person name="Birren B."/>
            <person name="Fraser-Liggett C.M."/>
            <person name="Severson D.W."/>
        </authorList>
    </citation>
    <scope>NUCLEOTIDE SEQUENCE [LARGE SCALE GENOMIC DNA]</scope>
    <source>
        <strain evidence="6">Liverpool</strain>
    </source>
</reference>
<dbReference type="PANTHER" id="PTHR22988:SF71">
    <property type="entry name" value="CITRON RHO-INTERACTING KINASE"/>
    <property type="match status" value="1"/>
</dbReference>
<reference evidence="6" key="1">
    <citation type="submission" date="2005-10" db="EMBL/GenBank/DDBJ databases">
        <authorList>
            <person name="Loftus B.J."/>
            <person name="Nene V.M."/>
            <person name="Hannick L.I."/>
            <person name="Bidwell S."/>
            <person name="Haas B."/>
            <person name="Amedeo P."/>
            <person name="Orvis J."/>
            <person name="Wortman J.R."/>
            <person name="White O.R."/>
            <person name="Salzberg S."/>
            <person name="Shumway M."/>
            <person name="Koo H."/>
            <person name="Zhao Y."/>
            <person name="Holmes M."/>
            <person name="Miller J."/>
            <person name="Schatz M."/>
            <person name="Pop M."/>
            <person name="Pai G."/>
            <person name="Utterback T."/>
            <person name="Rogers Y.-H."/>
            <person name="Kravitz S."/>
            <person name="Fraser C.M."/>
        </authorList>
    </citation>
    <scope>NUCLEOTIDE SEQUENCE</scope>
    <source>
        <strain evidence="6">Liverpool</strain>
    </source>
</reference>
<dbReference type="Proteomes" id="UP000682892">
    <property type="component" value="Chromosome 2"/>
</dbReference>
<dbReference type="GO" id="GO:0005856">
    <property type="term" value="C:cytoskeleton"/>
    <property type="evidence" value="ECO:0007669"/>
    <property type="project" value="TreeGrafter"/>
</dbReference>
<dbReference type="STRING" id="7159.Q17GP5"/>
<evidence type="ECO:0000313" key="6">
    <source>
        <dbReference type="EMBL" id="EAT45821.1"/>
    </source>
</evidence>
<dbReference type="PaxDb" id="7159-AAEL002921-PA"/>
<dbReference type="Gene3D" id="1.10.287.1490">
    <property type="match status" value="1"/>
</dbReference>
<dbReference type="eggNOG" id="ENOG502SFS6">
    <property type="taxonomic scope" value="Eukaryota"/>
</dbReference>
<dbReference type="AlphaFoldDB" id="Q17GP5"/>
<dbReference type="PANTHER" id="PTHR22988">
    <property type="entry name" value="MYOTONIC DYSTROPHY S/T KINASE-RELATED"/>
    <property type="match status" value="1"/>
</dbReference>
<feature type="region of interest" description="Disordered" evidence="5">
    <location>
        <begin position="566"/>
        <end position="606"/>
    </location>
</feature>
<organism evidence="6 7">
    <name type="scientific">Aedes aegypti</name>
    <name type="common">Yellowfever mosquito</name>
    <name type="synonym">Culex aegypti</name>
    <dbReference type="NCBI Taxonomy" id="7159"/>
    <lineage>
        <taxon>Eukaryota</taxon>
        <taxon>Metazoa</taxon>
        <taxon>Ecdysozoa</taxon>
        <taxon>Arthropoda</taxon>
        <taxon>Hexapoda</taxon>
        <taxon>Insecta</taxon>
        <taxon>Pterygota</taxon>
        <taxon>Neoptera</taxon>
        <taxon>Endopterygota</taxon>
        <taxon>Diptera</taxon>
        <taxon>Nematocera</taxon>
        <taxon>Culicoidea</taxon>
        <taxon>Culicidae</taxon>
        <taxon>Culicinae</taxon>
        <taxon>Aedini</taxon>
        <taxon>Aedes</taxon>
        <taxon>Stegomyia</taxon>
    </lineage>
</organism>
<dbReference type="OMA" id="WGWISEK"/>
<dbReference type="PhylomeDB" id="Q17GP5"/>
<dbReference type="SUPFAM" id="SSF57997">
    <property type="entry name" value="Tropomyosin"/>
    <property type="match status" value="1"/>
</dbReference>
<dbReference type="InterPro" id="IPR050839">
    <property type="entry name" value="Rho-assoc_Ser/Thr_Kinase"/>
</dbReference>
<keyword evidence="1" id="KW-0597">Phosphoprotein</keyword>
<evidence type="ECO:0000256" key="2">
    <source>
        <dbReference type="ARBA" id="ARBA00047899"/>
    </source>
</evidence>
<dbReference type="HOGENOM" id="CLU_430964_0_0_1"/>
<gene>
    <name evidence="6" type="ORF">AaeL_AAEL002921</name>
</gene>
<accession>Q17GP5</accession>
<protein>
    <submittedName>
        <fullName evidence="6">AAEL002921-PA</fullName>
    </submittedName>
</protein>
<proteinExistence type="predicted"/>
<comment type="catalytic activity">
    <reaction evidence="3">
        <text>L-seryl-[protein] + ATP = O-phospho-L-seryl-[protein] + ADP + H(+)</text>
        <dbReference type="Rhea" id="RHEA:17989"/>
        <dbReference type="Rhea" id="RHEA-COMP:9863"/>
        <dbReference type="Rhea" id="RHEA-COMP:11604"/>
        <dbReference type="ChEBI" id="CHEBI:15378"/>
        <dbReference type="ChEBI" id="CHEBI:29999"/>
        <dbReference type="ChEBI" id="CHEBI:30616"/>
        <dbReference type="ChEBI" id="CHEBI:83421"/>
        <dbReference type="ChEBI" id="CHEBI:456216"/>
        <dbReference type="EC" id="2.7.11.1"/>
    </reaction>
</comment>
<evidence type="ECO:0000313" key="7">
    <source>
        <dbReference type="Proteomes" id="UP000682892"/>
    </source>
</evidence>
<dbReference type="GO" id="GO:0031032">
    <property type="term" value="P:actomyosin structure organization"/>
    <property type="evidence" value="ECO:0007669"/>
    <property type="project" value="TreeGrafter"/>
</dbReference>
<keyword evidence="4" id="KW-0175">Coiled coil</keyword>
<evidence type="ECO:0000256" key="5">
    <source>
        <dbReference type="SAM" id="MobiDB-lite"/>
    </source>
</evidence>
<comment type="catalytic activity">
    <reaction evidence="2">
        <text>L-threonyl-[protein] + ATP = O-phospho-L-threonyl-[protein] + ADP + H(+)</text>
        <dbReference type="Rhea" id="RHEA:46608"/>
        <dbReference type="Rhea" id="RHEA-COMP:11060"/>
        <dbReference type="Rhea" id="RHEA-COMP:11605"/>
        <dbReference type="ChEBI" id="CHEBI:15378"/>
        <dbReference type="ChEBI" id="CHEBI:30013"/>
        <dbReference type="ChEBI" id="CHEBI:30616"/>
        <dbReference type="ChEBI" id="CHEBI:61977"/>
        <dbReference type="ChEBI" id="CHEBI:456216"/>
        <dbReference type="EC" id="2.7.11.1"/>
    </reaction>
</comment>
<evidence type="ECO:0000256" key="1">
    <source>
        <dbReference type="ARBA" id="ARBA00022553"/>
    </source>
</evidence>
<name>Q17GP5_AEDAE</name>
<dbReference type="GO" id="GO:0004674">
    <property type="term" value="F:protein serine/threonine kinase activity"/>
    <property type="evidence" value="ECO:0007669"/>
    <property type="project" value="UniProtKB-EC"/>
</dbReference>
<feature type="compositionally biased region" description="Low complexity" evidence="5">
    <location>
        <begin position="584"/>
        <end position="600"/>
    </location>
</feature>